<proteinExistence type="predicted"/>
<name>F8KR62_HELBC</name>
<organism evidence="1 2">
    <name type="scientific">Helicobacter bizzozeronii (strain CIII-1)</name>
    <dbReference type="NCBI Taxonomy" id="1002804"/>
    <lineage>
        <taxon>Bacteria</taxon>
        <taxon>Pseudomonadati</taxon>
        <taxon>Campylobacterota</taxon>
        <taxon>Epsilonproteobacteria</taxon>
        <taxon>Campylobacterales</taxon>
        <taxon>Helicobacteraceae</taxon>
        <taxon>Helicobacter</taxon>
    </lineage>
</organism>
<dbReference type="Proteomes" id="UP000008387">
    <property type="component" value="Chromosome"/>
</dbReference>
<reference evidence="1 2" key="1">
    <citation type="journal article" date="2011" name="J. Bacteriol.">
        <title>Genome sequence of Helicobacter bizzozeronii strain CIII-1, an isolate from human gastric mucosa.</title>
        <authorList>
            <person name="Schott T."/>
            <person name="Rossi M."/>
            <person name="Hanninen M.L."/>
        </authorList>
    </citation>
    <scope>NUCLEOTIDE SEQUENCE [LARGE SCALE GENOMIC DNA]</scope>
    <source>
        <strain evidence="1 2">CIII-1</strain>
    </source>
</reference>
<dbReference type="RefSeq" id="WP_006017124.1">
    <property type="nucleotide sequence ID" value="NC_015674.1"/>
</dbReference>
<keyword evidence="2" id="KW-1185">Reference proteome</keyword>
<dbReference type="EMBL" id="FR871757">
    <property type="protein sequence ID" value="CCB79236.1"/>
    <property type="molecule type" value="Genomic_DNA"/>
</dbReference>
<dbReference type="STRING" id="1002804.HBZC1_02500"/>
<dbReference type="HOGENOM" id="CLU_3136354_0_0_7"/>
<dbReference type="AlphaFoldDB" id="F8KR62"/>
<dbReference type="GeneID" id="64362644"/>
<sequence length="49" mass="5509">MPTFDQRRVCHRAPTTFHNLCLCVLHSCIVLSVECGGSASEDERLEYAL</sequence>
<gene>
    <name evidence="1" type="ordered locus">HBZC1_02500</name>
</gene>
<evidence type="ECO:0000313" key="1">
    <source>
        <dbReference type="EMBL" id="CCB79236.1"/>
    </source>
</evidence>
<dbReference type="KEGG" id="hbi:HBZC1_02500"/>
<accession>F8KR62</accession>
<evidence type="ECO:0000313" key="2">
    <source>
        <dbReference type="Proteomes" id="UP000008387"/>
    </source>
</evidence>
<protein>
    <submittedName>
        <fullName evidence="1">Uncharacterized protein</fullName>
    </submittedName>
</protein>